<reference evidence="1 2" key="1">
    <citation type="submission" date="2024-02" db="EMBL/GenBank/DDBJ databases">
        <title>Lysinimicrobium sediminis NBRC 112286.</title>
        <authorList>
            <person name="Ichikawa N."/>
            <person name="Katano-Makiyama Y."/>
            <person name="Hidaka K."/>
        </authorList>
    </citation>
    <scope>NUCLEOTIDE SEQUENCE [LARGE SCALE GENOMIC DNA]</scope>
    <source>
        <strain evidence="1 2">NBRC 112286</strain>
    </source>
</reference>
<proteinExistence type="predicted"/>
<dbReference type="Proteomes" id="UP001426770">
    <property type="component" value="Unassembled WGS sequence"/>
</dbReference>
<sequence>MRVAVAAQSWPLSDTESLTPERTAAVAREAWTQAAGHVALDVRAVPDGGPLTGDALTGERWSVGGAIARRVRGAVVLAPARGTRWEPGALSSALLGLAAAGESARVVVPVGDEPPAGDAVDLWGGGLAAARAAVAGLDIVALVGADRPLLGFRGMSAAVREGREADAALALAAQAQEERWAAIAREADAVASRKVLMGVGRLSDEPGAGAAGGLAYALAALGARLVPGSRAVAEMVGLNDAAEEADLVVAVVARLRAADLDHGAAAAAAWLAGRRGAPCVVATGHLGVGRRDLMAGGIAGAHEGERGEEGLAAQVRRLAHTWTPAR</sequence>
<dbReference type="PANTHER" id="PTHR21599:SF0">
    <property type="entry name" value="GLYCERATE KINASE"/>
    <property type="match status" value="1"/>
</dbReference>
<dbReference type="Pfam" id="PF02595">
    <property type="entry name" value="Gly_kinase"/>
    <property type="match status" value="1"/>
</dbReference>
<dbReference type="PANTHER" id="PTHR21599">
    <property type="entry name" value="GLYCERATE KINASE"/>
    <property type="match status" value="1"/>
</dbReference>
<dbReference type="InterPro" id="IPR018193">
    <property type="entry name" value="Glyc_kinase_flavodox-like_fold"/>
</dbReference>
<evidence type="ECO:0000313" key="2">
    <source>
        <dbReference type="Proteomes" id="UP001426770"/>
    </source>
</evidence>
<dbReference type="EMBL" id="BAABRR010000001">
    <property type="protein sequence ID" value="GAA5517733.1"/>
    <property type="molecule type" value="Genomic_DNA"/>
</dbReference>
<comment type="caution">
    <text evidence="1">The sequence shown here is derived from an EMBL/GenBank/DDBJ whole genome shotgun (WGS) entry which is preliminary data.</text>
</comment>
<dbReference type="InterPro" id="IPR004381">
    <property type="entry name" value="Glycerate_kinase"/>
</dbReference>
<accession>A0ABP9WD23</accession>
<dbReference type="SUPFAM" id="SSF110738">
    <property type="entry name" value="Glycerate kinase I"/>
    <property type="match status" value="1"/>
</dbReference>
<keyword evidence="2" id="KW-1185">Reference proteome</keyword>
<dbReference type="InterPro" id="IPR036129">
    <property type="entry name" value="Glycerate_kinase_sf"/>
</dbReference>
<gene>
    <name evidence="1" type="ORF">Lsed01_00142</name>
</gene>
<protein>
    <recommendedName>
        <fullName evidence="3">Glycerate kinase</fullName>
    </recommendedName>
</protein>
<dbReference type="Gene3D" id="3.90.1510.10">
    <property type="entry name" value="Glycerate kinase, domain 2"/>
    <property type="match status" value="1"/>
</dbReference>
<dbReference type="RefSeq" id="WP_286215770.1">
    <property type="nucleotide sequence ID" value="NZ_AP027736.1"/>
</dbReference>
<organism evidence="1 2">
    <name type="scientific">Demequina sediminis</name>
    <dbReference type="NCBI Taxonomy" id="1930058"/>
    <lineage>
        <taxon>Bacteria</taxon>
        <taxon>Bacillati</taxon>
        <taxon>Actinomycetota</taxon>
        <taxon>Actinomycetes</taxon>
        <taxon>Micrococcales</taxon>
        <taxon>Demequinaceae</taxon>
        <taxon>Demequina</taxon>
    </lineage>
</organism>
<name>A0ABP9WD23_9MICO</name>
<evidence type="ECO:0000313" key="1">
    <source>
        <dbReference type="EMBL" id="GAA5517733.1"/>
    </source>
</evidence>
<evidence type="ECO:0008006" key="3">
    <source>
        <dbReference type="Google" id="ProtNLM"/>
    </source>
</evidence>